<feature type="region of interest" description="Disordered" evidence="1">
    <location>
        <begin position="1"/>
        <end position="34"/>
    </location>
</feature>
<sequence>MGGCVSSQKAKSKARGDFGGEGEEPEAQGLGEPDCCDKQVSKTAKVIHMDGWLQEFKHPVQAQAVTSQNPNCFLCSYESLNIGTCAPQLAASEELQPGYIYFLMPLSYAHQPLSLPDLCSLAIKATSALRHNGVDFSFID</sequence>
<evidence type="ECO:0000313" key="3">
    <source>
        <dbReference type="Proteomes" id="UP000516437"/>
    </source>
</evidence>
<comment type="caution">
    <text evidence="2">The sequence shown here is derived from an EMBL/GenBank/DDBJ whole genome shotgun (WGS) entry which is preliminary data.</text>
</comment>
<evidence type="ECO:0000313" key="2">
    <source>
        <dbReference type="EMBL" id="KAB1214629.1"/>
    </source>
</evidence>
<dbReference type="OrthoDB" id="1919386at2759"/>
<protein>
    <submittedName>
        <fullName evidence="2">Uncharacterized protein</fullName>
    </submittedName>
</protein>
<reference evidence="2 3" key="1">
    <citation type="journal article" date="2019" name="Plant Biotechnol. J.">
        <title>The red bayberry genome and genetic basis of sex determination.</title>
        <authorList>
            <person name="Jia H.M."/>
            <person name="Jia H.J."/>
            <person name="Cai Q.L."/>
            <person name="Wang Y."/>
            <person name="Zhao H.B."/>
            <person name="Yang W.F."/>
            <person name="Wang G.Y."/>
            <person name="Li Y.H."/>
            <person name="Zhan D.L."/>
            <person name="Shen Y.T."/>
            <person name="Niu Q.F."/>
            <person name="Chang L."/>
            <person name="Qiu J."/>
            <person name="Zhao L."/>
            <person name="Xie H.B."/>
            <person name="Fu W.Y."/>
            <person name="Jin J."/>
            <person name="Li X.W."/>
            <person name="Jiao Y."/>
            <person name="Zhou C.C."/>
            <person name="Tu T."/>
            <person name="Chai C.Y."/>
            <person name="Gao J.L."/>
            <person name="Fan L.J."/>
            <person name="van de Weg E."/>
            <person name="Wang J.Y."/>
            <person name="Gao Z.S."/>
        </authorList>
    </citation>
    <scope>NUCLEOTIDE SEQUENCE [LARGE SCALE GENOMIC DNA]</scope>
    <source>
        <tissue evidence="2">Leaves</tissue>
    </source>
</reference>
<organism evidence="2 3">
    <name type="scientific">Morella rubra</name>
    <name type="common">Chinese bayberry</name>
    <dbReference type="NCBI Taxonomy" id="262757"/>
    <lineage>
        <taxon>Eukaryota</taxon>
        <taxon>Viridiplantae</taxon>
        <taxon>Streptophyta</taxon>
        <taxon>Embryophyta</taxon>
        <taxon>Tracheophyta</taxon>
        <taxon>Spermatophyta</taxon>
        <taxon>Magnoliopsida</taxon>
        <taxon>eudicotyledons</taxon>
        <taxon>Gunneridae</taxon>
        <taxon>Pentapetalae</taxon>
        <taxon>rosids</taxon>
        <taxon>fabids</taxon>
        <taxon>Fagales</taxon>
        <taxon>Myricaceae</taxon>
        <taxon>Morella</taxon>
    </lineage>
</organism>
<keyword evidence="3" id="KW-1185">Reference proteome</keyword>
<dbReference type="AlphaFoldDB" id="A0A6A1VP12"/>
<dbReference type="PANTHER" id="PTHR33052">
    <property type="entry name" value="DUF4228 DOMAIN PROTEIN-RELATED"/>
    <property type="match status" value="1"/>
</dbReference>
<name>A0A6A1VP12_9ROSI</name>
<dbReference type="InterPro" id="IPR025322">
    <property type="entry name" value="PADRE_dom"/>
</dbReference>
<evidence type="ECO:0000256" key="1">
    <source>
        <dbReference type="SAM" id="MobiDB-lite"/>
    </source>
</evidence>
<gene>
    <name evidence="2" type="ORF">CJ030_MR5G002860</name>
</gene>
<dbReference type="EMBL" id="RXIC02000023">
    <property type="protein sequence ID" value="KAB1214629.1"/>
    <property type="molecule type" value="Genomic_DNA"/>
</dbReference>
<proteinExistence type="predicted"/>
<accession>A0A6A1VP12</accession>
<dbReference type="Pfam" id="PF14009">
    <property type="entry name" value="PADRE"/>
    <property type="match status" value="1"/>
</dbReference>
<dbReference type="Proteomes" id="UP000516437">
    <property type="component" value="Chromosome 5"/>
</dbReference>